<dbReference type="EMBL" id="CADIKZ010000009">
    <property type="protein sequence ID" value="CAB3886056.1"/>
    <property type="molecule type" value="Genomic_DNA"/>
</dbReference>
<keyword evidence="4" id="KW-1185">Reference proteome</keyword>
<dbReference type="InterPro" id="IPR038765">
    <property type="entry name" value="Papain-like_cys_pep_sf"/>
</dbReference>
<organism evidence="3 4">
    <name type="scientific">Achromobacter pulmonis</name>
    <dbReference type="NCBI Taxonomy" id="1389932"/>
    <lineage>
        <taxon>Bacteria</taxon>
        <taxon>Pseudomonadati</taxon>
        <taxon>Pseudomonadota</taxon>
        <taxon>Betaproteobacteria</taxon>
        <taxon>Burkholderiales</taxon>
        <taxon>Alcaligenaceae</taxon>
        <taxon>Achromobacter</taxon>
    </lineage>
</organism>
<dbReference type="InterPro" id="IPR002931">
    <property type="entry name" value="Transglutaminase-like"/>
</dbReference>
<dbReference type="Pfam" id="PF01841">
    <property type="entry name" value="Transglut_core"/>
    <property type="match status" value="1"/>
</dbReference>
<gene>
    <name evidence="3" type="ORF">LMG26788_03539</name>
</gene>
<dbReference type="Pfam" id="PF12969">
    <property type="entry name" value="DUF3857"/>
    <property type="match status" value="1"/>
</dbReference>
<evidence type="ECO:0000313" key="4">
    <source>
        <dbReference type="Proteomes" id="UP000494203"/>
    </source>
</evidence>
<protein>
    <recommendedName>
        <fullName evidence="2">Transglutaminase-like domain-containing protein</fullName>
    </recommendedName>
</protein>
<feature type="domain" description="Transglutaminase-like" evidence="2">
    <location>
        <begin position="308"/>
        <end position="376"/>
    </location>
</feature>
<feature type="signal peptide" evidence="1">
    <location>
        <begin position="1"/>
        <end position="26"/>
    </location>
</feature>
<keyword evidence="1" id="KW-0732">Signal</keyword>
<sequence length="625" mass="69062">MPMSVFPRSSLLAALLAAMASLPAHAARQPIGEAPLSGDTEFHCRFGQDNSTECVSTYRYTILTLAGRELVSRIDRSYAENDSLKVERAELIQPGEKPVPLSATQIDTRMAPNPDQGFLRQKQTSLAFPNLRVGSTIVYTLRERFAGVPSATQFHYLLDLQPRAVRQERFRAEFSADRPMVWRGQAMDDYRIEATPDAKHITVALKAPPYYYAYVNESDRGYLRQAPRLEIGSSDALQDYFGPFAKRYNAILSAALPPNAAAAVAAQRGQPGPQAVAGLMRHLHEHYRYLGDWRSSERGQIPFALDEIERRGYGDCKDLAVLLVAMLRAAGIEAEPALVARGTLAPAVLLPGLAAPNHAIVRARVQGATWWLDPTNPVFVPGFTMPDIQQRWAFVMDRQGNVRREDIPLESPGVGVAVTRNERFGEGGQARVRASVELGRTVAAQVSVGDRQNGATAMDQALCRGFAAENQDCQLQRAASDFVVPAAYRIDATLRDLRALERVGGQYLYAQSHLGDEWESFARYRQTGQLADIYLGTPETASYDVTLAGGRVDAPALHCQVRSPWIDVDLDGKPAASGYQYRYRSVRKVSWFSHDDIVSEAFGQAIEQGRRCVESLRLAVRLPGK</sequence>
<reference evidence="3 4" key="1">
    <citation type="submission" date="2020-04" db="EMBL/GenBank/DDBJ databases">
        <authorList>
            <person name="De Canck E."/>
        </authorList>
    </citation>
    <scope>NUCLEOTIDE SEQUENCE [LARGE SCALE GENOMIC DNA]</scope>
    <source>
        <strain evidence="3 4">LMG 26788</strain>
    </source>
</reference>
<accession>A0A6S7DKQ5</accession>
<proteinExistence type="predicted"/>
<dbReference type="Gene3D" id="2.60.40.3140">
    <property type="match status" value="1"/>
</dbReference>
<dbReference type="SMART" id="SM00460">
    <property type="entry name" value="TGc"/>
    <property type="match status" value="1"/>
</dbReference>
<feature type="chain" id="PRO_5028963271" description="Transglutaminase-like domain-containing protein" evidence="1">
    <location>
        <begin position="27"/>
        <end position="625"/>
    </location>
</feature>
<evidence type="ECO:0000313" key="3">
    <source>
        <dbReference type="EMBL" id="CAB3886056.1"/>
    </source>
</evidence>
<dbReference type="SUPFAM" id="SSF54001">
    <property type="entry name" value="Cysteine proteinases"/>
    <property type="match status" value="1"/>
</dbReference>
<name>A0A6S7DKQ5_9BURK</name>
<dbReference type="Gene3D" id="3.10.620.30">
    <property type="match status" value="1"/>
</dbReference>
<dbReference type="AlphaFoldDB" id="A0A6S7DKQ5"/>
<dbReference type="Proteomes" id="UP000494203">
    <property type="component" value="Unassembled WGS sequence"/>
</dbReference>
<evidence type="ECO:0000259" key="2">
    <source>
        <dbReference type="SMART" id="SM00460"/>
    </source>
</evidence>
<evidence type="ECO:0000256" key="1">
    <source>
        <dbReference type="SAM" id="SignalP"/>
    </source>
</evidence>
<dbReference type="InterPro" id="IPR024618">
    <property type="entry name" value="DUF3857"/>
</dbReference>